<feature type="compositionally biased region" description="Polar residues" evidence="1">
    <location>
        <begin position="675"/>
        <end position="693"/>
    </location>
</feature>
<feature type="compositionally biased region" description="Polar residues" evidence="1">
    <location>
        <begin position="59"/>
        <end position="83"/>
    </location>
</feature>
<sequence>MNGPPGPSPQSQLPISSTPSTTGNRTGARARVEDESRKHRLSTSSTIQRSSQEQSSSRNGINPTTTAGPSRFPSAQRSNSQRPPLNINRGGVLSSSQRQAKDQKPNVNRFTDRFANLIAHGKGQGKSTEPIDLTSDTDEEGKTTSPKEKHEKKLGISDSLESITSLDKDMKRSVKKERSLSRAEKKSKTPVSISKGICNTTGLSPEKPIYIGSSSSDSSSTTTTKSPIKATQPLKSVPHTNVNKPNGPFIGNNISLSPQKRRILPPQSTRQRLTTSELDAAFEKRKRDGTKSRTNSVEPGQMLDVGKGKGIGVAMGMGMKRSISRESLIFGLPSGSGSSSNSPRHKKMDSPLKNGIPLPSISQSPLRQVNPLSSSSTASQSVPKTSPSAVTGQRSFQTISKTNRPAPPSEAGPSVPIKSPIKSHNLSPHPTQSQNNQSTQLKSQKRDPPQRTKAESAYQPKQPSVHQEPVRKPSRTRPEPGAYTLPDPSTNIHDWPRIESTHSSGGSKRSESRSKPKGKEKETDKKNFTPIKNKPPIIIKRPISPNKRPRPPPRPDSSGSRSSTLTPIPTNYASPIAAPLNKDKTAEPSPAKSLSSSPLKGRAFNQLLGDPESQQRVNNGEAEVLQAAKEEVNSSDMLDEFDDYEWATSDGEEPDLMKIKDDTLLASPNKPVSDIIQQPSLARSTPNTPSRHITPSKHLTPAKILPVTPFKPHTSSRSQVTTPHSSLKRPHHTPSPSSAHKRRAMAERSDQLLEDDRVRRQREKEEEAETEKQIQVDLERMHEDNEEQNDDGGDLAGFLDVVASKTPAEPQSSSVKPNFRSAIQARSDSKKAKVEAERLARRQAKLDAVQKAEYKEKQKKMKDETKAFDGLMKKIQLGNDLDEVYKEISLNVDVELETGLESESDGNGENAYPTPETDFDLDDLTSPNLNVIKDGEELDDALDGIEDVGIVIDQSLIKDVKSGIKIEKDDELIWKGFWEEDPRRPEQKDQKRFISFEIIEDPVLKIIDSIAKQPDSEVDLIALGEFITSGAVSFVESGGRGRMGDFLLSNCIMSCETDWSDVARSTFIDLLQDEDYFGKDDILRFLRKCSDLILDLGGRQSVFLYSSGRKDIAEQERSEVMIEREAAMGLFCRILRAASDSAADISWVSILLILSIDKFTSSALGRIIGETIGTLMKKSFDVSKNKLKQAKFIAQSIANSTAEYDHPVKVAILNSLGQKTEESTLVHCWLGIEYLLPGTIDQVSTMEIPPSVPPLTCLLQSVDLISNLLRTPESTEPDYDQINHIISFLYASMSDIENLLNQTTITSSGDKSVKDLLSDCEVEEVRDGLRRCRDRISDQSNGTSKSLVKARLHQLYEISRLILTLGIKKKVRAKKLGKGLKVGTKGQSKLDFGIKPKLEVEERRGVEAESKGERSVNGFSGGEGEVHMEKKGSSGKESESGGVEMENKDFKGSKNGEEDGEMMLGER</sequence>
<proteinExistence type="predicted"/>
<accession>A0ABZ1DB76</accession>
<evidence type="ECO:0000313" key="2">
    <source>
        <dbReference type="EMBL" id="WRT70694.1"/>
    </source>
</evidence>
<feature type="region of interest" description="Disordered" evidence="1">
    <location>
        <begin position="328"/>
        <end position="621"/>
    </location>
</feature>
<evidence type="ECO:0008006" key="4">
    <source>
        <dbReference type="Google" id="ProtNLM"/>
    </source>
</evidence>
<organism evidence="2 3">
    <name type="scientific">Kwoniella shivajii</name>
    <dbReference type="NCBI Taxonomy" id="564305"/>
    <lineage>
        <taxon>Eukaryota</taxon>
        <taxon>Fungi</taxon>
        <taxon>Dikarya</taxon>
        <taxon>Basidiomycota</taxon>
        <taxon>Agaricomycotina</taxon>
        <taxon>Tremellomycetes</taxon>
        <taxon>Tremellales</taxon>
        <taxon>Cryptococcaceae</taxon>
        <taxon>Kwoniella</taxon>
    </lineage>
</organism>
<feature type="compositionally biased region" description="Basic and acidic residues" evidence="1">
    <location>
        <begin position="1424"/>
        <end position="1457"/>
    </location>
</feature>
<feature type="compositionally biased region" description="Basic and acidic residues" evidence="1">
    <location>
        <begin position="166"/>
        <end position="187"/>
    </location>
</feature>
<reference evidence="2 3" key="1">
    <citation type="submission" date="2024-01" db="EMBL/GenBank/DDBJ databases">
        <title>Comparative genomics of Cryptococcus and Kwoniella reveals pathogenesis evolution and contrasting modes of karyotype evolution via chromosome fusion or intercentromeric recombination.</title>
        <authorList>
            <person name="Coelho M.A."/>
            <person name="David-Palma M."/>
            <person name="Shea T."/>
            <person name="Bowers K."/>
            <person name="McGinley-Smith S."/>
            <person name="Mohammad A.W."/>
            <person name="Gnirke A."/>
            <person name="Yurkov A.M."/>
            <person name="Nowrousian M."/>
            <person name="Sun S."/>
            <person name="Cuomo C.A."/>
            <person name="Heitman J."/>
        </authorList>
    </citation>
    <scope>NUCLEOTIDE SEQUENCE [LARGE SCALE GENOMIC DNA]</scope>
    <source>
        <strain evidence="2">CBS 11374</strain>
    </source>
</reference>
<feature type="compositionally biased region" description="Low complexity" evidence="1">
    <location>
        <begin position="556"/>
        <end position="568"/>
    </location>
</feature>
<feature type="compositionally biased region" description="Polar residues" evidence="1">
    <location>
        <begin position="360"/>
        <end position="403"/>
    </location>
</feature>
<feature type="compositionally biased region" description="Polar residues" evidence="1">
    <location>
        <begin position="713"/>
        <end position="725"/>
    </location>
</feature>
<evidence type="ECO:0000313" key="3">
    <source>
        <dbReference type="Proteomes" id="UP001329825"/>
    </source>
</evidence>
<feature type="compositionally biased region" description="Basic and acidic residues" evidence="1">
    <location>
        <begin position="744"/>
        <end position="778"/>
    </location>
</feature>
<feature type="compositionally biased region" description="Low complexity" evidence="1">
    <location>
        <begin position="42"/>
        <end position="58"/>
    </location>
</feature>
<feature type="compositionally biased region" description="Low complexity" evidence="1">
    <location>
        <begin position="9"/>
        <end position="22"/>
    </location>
</feature>
<feature type="region of interest" description="Disordered" evidence="1">
    <location>
        <begin position="899"/>
        <end position="924"/>
    </location>
</feature>
<feature type="compositionally biased region" description="Low complexity" evidence="1">
    <location>
        <begin position="213"/>
        <end position="226"/>
    </location>
</feature>
<feature type="compositionally biased region" description="Low complexity" evidence="1">
    <location>
        <begin position="588"/>
        <end position="600"/>
    </location>
</feature>
<dbReference type="GeneID" id="87959822"/>
<feature type="compositionally biased region" description="Basic and acidic residues" evidence="1">
    <location>
        <begin position="508"/>
        <end position="527"/>
    </location>
</feature>
<feature type="compositionally biased region" description="Basic and acidic residues" evidence="1">
    <location>
        <begin position="281"/>
        <end position="291"/>
    </location>
</feature>
<feature type="region of interest" description="Disordered" evidence="1">
    <location>
        <begin position="1402"/>
        <end position="1467"/>
    </location>
</feature>
<feature type="compositionally biased region" description="Polar residues" evidence="1">
    <location>
        <begin position="189"/>
        <end position="203"/>
    </location>
</feature>
<feature type="compositionally biased region" description="Polar residues" evidence="1">
    <location>
        <begin position="422"/>
        <end position="442"/>
    </location>
</feature>
<name>A0ABZ1DB76_9TREE</name>
<evidence type="ECO:0000256" key="1">
    <source>
        <dbReference type="SAM" id="MobiDB-lite"/>
    </source>
</evidence>
<feature type="region of interest" description="Disordered" evidence="1">
    <location>
        <begin position="668"/>
        <end position="778"/>
    </location>
</feature>
<feature type="compositionally biased region" description="Basic and acidic residues" evidence="1">
    <location>
        <begin position="1402"/>
        <end position="1414"/>
    </location>
</feature>
<feature type="compositionally biased region" description="Basic and acidic residues" evidence="1">
    <location>
        <begin position="140"/>
        <end position="155"/>
    </location>
</feature>
<dbReference type="RefSeq" id="XP_062795433.1">
    <property type="nucleotide sequence ID" value="XM_062939382.1"/>
</dbReference>
<feature type="compositionally biased region" description="Polar residues" evidence="1">
    <location>
        <begin position="266"/>
        <end position="277"/>
    </location>
</feature>
<feature type="region of interest" description="Disordered" evidence="1">
    <location>
        <begin position="1"/>
        <end position="308"/>
    </location>
</feature>
<feature type="compositionally biased region" description="Basic and acidic residues" evidence="1">
    <location>
        <begin position="444"/>
        <end position="454"/>
    </location>
</feature>
<protein>
    <recommendedName>
        <fullName evidence="4">Wings apart-like protein C-terminal domain-containing protein</fullName>
    </recommendedName>
</protein>
<gene>
    <name evidence="2" type="ORF">IL334_007692</name>
</gene>
<dbReference type="Proteomes" id="UP001329825">
    <property type="component" value="Chromosome 11"/>
</dbReference>
<feature type="compositionally biased region" description="Low complexity" evidence="1">
    <location>
        <begin position="528"/>
        <end position="546"/>
    </location>
</feature>
<keyword evidence="3" id="KW-1185">Reference proteome</keyword>
<dbReference type="EMBL" id="CP141891">
    <property type="protein sequence ID" value="WRT70694.1"/>
    <property type="molecule type" value="Genomic_DNA"/>
</dbReference>